<proteinExistence type="predicted"/>
<dbReference type="EMBL" id="CAKMMF010000050">
    <property type="protein sequence ID" value="CAH1225147.1"/>
    <property type="molecule type" value="Genomic_DNA"/>
</dbReference>
<dbReference type="RefSeq" id="WP_236347373.1">
    <property type="nucleotide sequence ID" value="NZ_CAKMMF010000050.1"/>
</dbReference>
<dbReference type="Proteomes" id="UP000838686">
    <property type="component" value="Unassembled WGS sequence"/>
</dbReference>
<sequence>MNDLDRLRQRHFTLKMELLKIVKQIDTCDKEDIALYQDVAEQYAKHLRAIGDQCKGIFGVSVCNCTFHPEACT</sequence>
<reference evidence="1" key="1">
    <citation type="submission" date="2022-01" db="EMBL/GenBank/DDBJ databases">
        <authorList>
            <person name="Criscuolo A."/>
        </authorList>
    </citation>
    <scope>NUCLEOTIDE SEQUENCE</scope>
    <source>
        <strain evidence="1">CIP111893</strain>
    </source>
</reference>
<name>A0ABM9CVL9_9BACL</name>
<organism evidence="1 2">
    <name type="scientific">Paenibacillus plantiphilus</name>
    <dbReference type="NCBI Taxonomy" id="2905650"/>
    <lineage>
        <taxon>Bacteria</taxon>
        <taxon>Bacillati</taxon>
        <taxon>Bacillota</taxon>
        <taxon>Bacilli</taxon>
        <taxon>Bacillales</taxon>
        <taxon>Paenibacillaceae</taxon>
        <taxon>Paenibacillus</taxon>
    </lineage>
</organism>
<keyword evidence="2" id="KW-1185">Reference proteome</keyword>
<gene>
    <name evidence="1" type="ORF">PAECIP111893_05225</name>
</gene>
<comment type="caution">
    <text evidence="1">The sequence shown here is derived from an EMBL/GenBank/DDBJ whole genome shotgun (WGS) entry which is preliminary data.</text>
</comment>
<protein>
    <submittedName>
        <fullName evidence="1">Uncharacterized protein</fullName>
    </submittedName>
</protein>
<evidence type="ECO:0000313" key="2">
    <source>
        <dbReference type="Proteomes" id="UP000838686"/>
    </source>
</evidence>
<evidence type="ECO:0000313" key="1">
    <source>
        <dbReference type="EMBL" id="CAH1225147.1"/>
    </source>
</evidence>
<accession>A0ABM9CVL9</accession>